<proteinExistence type="predicted"/>
<comment type="caution">
    <text evidence="2">The sequence shown here is derived from an EMBL/GenBank/DDBJ whole genome shotgun (WGS) entry which is preliminary data.</text>
</comment>
<dbReference type="InterPro" id="IPR032675">
    <property type="entry name" value="LRR_dom_sf"/>
</dbReference>
<feature type="domain" description="F-box" evidence="1">
    <location>
        <begin position="339"/>
        <end position="410"/>
    </location>
</feature>
<dbReference type="Gene3D" id="3.80.10.10">
    <property type="entry name" value="Ribonuclease Inhibitor"/>
    <property type="match status" value="1"/>
</dbReference>
<dbReference type="SUPFAM" id="SSF52047">
    <property type="entry name" value="RNI-like"/>
    <property type="match status" value="1"/>
</dbReference>
<accession>A0AAW0E2Q4</accession>
<sequence>MIQLGAERIPLVKLGIGCDASVKIILNVRLSSRLHRRPKEQRCTCLSNPAMRQDRDSAPRVKRPALCPGAKPAVDAPRVRTQCLTPAHSDEWRKPTRHSPRKIRPQIIESRRLREPHSVLMALSDVVNPVFLHRESIRCFGHGQLKSTGPVSGRSALDALFNLVCCVHLPPTPLFLSNHHSVFCEELSALSLVNILSATHLPSTSALHSLFCEERSDIPYNISSPSFTFLSSSATKMNSSAKSILDIPYTSSFPISTLLPSSGQYTQVLDMMRLNPSITYNPADVAQIRALINAIPREISRYDNELASRGRFSEVVVADRATLQNFLDRCRSAITSPIRTLPPEILSHIFIFYHNVEVSYDPDFDEDSDQSAVRALRGLAGGDLRNLAEVCYLWRAVVKSTPALWTSIVIDMRSWETVEPVKSLLRAYQLLDKALRRGGALPVDVEAVVPRCHPLVLVALAWFSPRWRSATLHIDSAIAVHLEQVQHCLPLLEELRLRLINEDTLGAPENIAKYFSDAPKLKVLDYCGPIDALQHLPMEQLSRFSCSMLGPEDILPLTSLLPRLPDSVVHAHLDLDAFDDDEPLGLPLVESSLQELSISATSPTGLGLGHLSQRVLGEILGALKLPSLVHLYLSCALQQGKPVLWPHPQGLAFLQRAKYDGHSLLETLHLHNVVITEEELVQCLGQLPELRDLYVTDHPAVEALPNNTPHILITDTLLQRLSPNPDDIRNSLVPMLAFVQFKTVGQFSDPVLLQFIETRVGAVAHWELEDNPFDCCVSWIPGHARELGPQQAAVIEGMEQNGELDFLMYEDDSDMDEEV</sequence>
<dbReference type="Gene3D" id="1.20.1280.50">
    <property type="match status" value="1"/>
</dbReference>
<name>A0AAW0E2Q4_9AGAR</name>
<dbReference type="InterPro" id="IPR001810">
    <property type="entry name" value="F-box_dom"/>
</dbReference>
<reference evidence="2 3" key="1">
    <citation type="journal article" date="2024" name="J Genomics">
        <title>Draft genome sequencing and assembly of Favolaschia claudopus CIRM-BRFM 2984 isolated from oak limbs.</title>
        <authorList>
            <person name="Navarro D."/>
            <person name="Drula E."/>
            <person name="Chaduli D."/>
            <person name="Cazenave R."/>
            <person name="Ahrendt S."/>
            <person name="Wang J."/>
            <person name="Lipzen A."/>
            <person name="Daum C."/>
            <person name="Barry K."/>
            <person name="Grigoriev I.V."/>
            <person name="Favel A."/>
            <person name="Rosso M.N."/>
            <person name="Martin F."/>
        </authorList>
    </citation>
    <scope>NUCLEOTIDE SEQUENCE [LARGE SCALE GENOMIC DNA]</scope>
    <source>
        <strain evidence="2 3">CIRM-BRFM 2984</strain>
    </source>
</reference>
<dbReference type="AlphaFoldDB" id="A0AAW0E2Q4"/>
<evidence type="ECO:0000313" key="2">
    <source>
        <dbReference type="EMBL" id="KAK7057993.1"/>
    </source>
</evidence>
<dbReference type="SUPFAM" id="SSF81383">
    <property type="entry name" value="F-box domain"/>
    <property type="match status" value="1"/>
</dbReference>
<evidence type="ECO:0000313" key="3">
    <source>
        <dbReference type="Proteomes" id="UP001362999"/>
    </source>
</evidence>
<evidence type="ECO:0000259" key="1">
    <source>
        <dbReference type="Pfam" id="PF12937"/>
    </source>
</evidence>
<dbReference type="Proteomes" id="UP001362999">
    <property type="component" value="Unassembled WGS sequence"/>
</dbReference>
<dbReference type="EMBL" id="JAWWNJ010000004">
    <property type="protein sequence ID" value="KAK7057993.1"/>
    <property type="molecule type" value="Genomic_DNA"/>
</dbReference>
<gene>
    <name evidence="2" type="ORF">R3P38DRAFT_1191200</name>
</gene>
<keyword evidence="3" id="KW-1185">Reference proteome</keyword>
<dbReference type="InterPro" id="IPR036047">
    <property type="entry name" value="F-box-like_dom_sf"/>
</dbReference>
<protein>
    <recommendedName>
        <fullName evidence="1">F-box domain-containing protein</fullName>
    </recommendedName>
</protein>
<organism evidence="2 3">
    <name type="scientific">Favolaschia claudopus</name>
    <dbReference type="NCBI Taxonomy" id="2862362"/>
    <lineage>
        <taxon>Eukaryota</taxon>
        <taxon>Fungi</taxon>
        <taxon>Dikarya</taxon>
        <taxon>Basidiomycota</taxon>
        <taxon>Agaricomycotina</taxon>
        <taxon>Agaricomycetes</taxon>
        <taxon>Agaricomycetidae</taxon>
        <taxon>Agaricales</taxon>
        <taxon>Marasmiineae</taxon>
        <taxon>Mycenaceae</taxon>
        <taxon>Favolaschia</taxon>
    </lineage>
</organism>
<dbReference type="Pfam" id="PF12937">
    <property type="entry name" value="F-box-like"/>
    <property type="match status" value="1"/>
</dbReference>